<name>A0A2H0YWV3_9BACT</name>
<dbReference type="InterPro" id="IPR020811">
    <property type="entry name" value="Enolase_N"/>
</dbReference>
<gene>
    <name evidence="14" type="ORF">COT24_01700</name>
</gene>
<feature type="binding site" evidence="10">
    <location>
        <position position="291"/>
    </location>
    <ligand>
        <name>substrate</name>
    </ligand>
</feature>
<dbReference type="SFLD" id="SFLDG00178">
    <property type="entry name" value="enolase"/>
    <property type="match status" value="1"/>
</dbReference>
<dbReference type="PROSITE" id="PS00164">
    <property type="entry name" value="ENOLASE"/>
    <property type="match status" value="1"/>
</dbReference>
<dbReference type="Gene3D" id="3.20.20.120">
    <property type="entry name" value="Enolase-like C-terminal domain"/>
    <property type="match status" value="1"/>
</dbReference>
<evidence type="ECO:0000259" key="12">
    <source>
        <dbReference type="SMART" id="SM01192"/>
    </source>
</evidence>
<dbReference type="AlphaFoldDB" id="A0A2H0YWV3"/>
<dbReference type="NCBIfam" id="TIGR01060">
    <property type="entry name" value="eno"/>
    <property type="match status" value="1"/>
</dbReference>
<dbReference type="InterPro" id="IPR020809">
    <property type="entry name" value="Enolase_CS"/>
</dbReference>
<dbReference type="PRINTS" id="PR00148">
    <property type="entry name" value="ENOLASE"/>
</dbReference>
<feature type="active site" description="Proton donor" evidence="9">
    <location>
        <position position="209"/>
    </location>
</feature>
<comment type="similarity">
    <text evidence="2">Belongs to the enolase family.</text>
</comment>
<comment type="caution">
    <text evidence="14">The sequence shown here is derived from an EMBL/GenBank/DDBJ whole genome shotgun (WGS) entry which is preliminary data.</text>
</comment>
<sequence>MSSKIKKIQALEILDSRGNPTVEVKAITDNGFCGITSIPSGASTGTYEALELRDNDPNRYRGKGVLKAVENVNTKLAPAIEGMGVEKQEEIDQKMIKLDGTENKAKLGANAILGVSLACAKAAAASQRAPLYQYLRSLTSIKGEYQFPLPMMNVINGGKHADSGLDIQEFMIVPRAAEFKERIRMGAEIFYSLKSVLETKNLPVSVGDEGGFAPHLNSHKEAMDLILLAISKTNYTVGSDVSLALDSAASEFYKSEAEKYFLQLENLSLSSEEIIKMYEDWLANYPIISLEDGLSEDDWNGWVKLTAKLKDKIQLVGDDLFVTNIERLKKGIDQSIANAILIKLNQIGTLTETLKCIQVAKDNGYRIVISHRSGETSDTVISDLSVAVNAEYIKTG</sequence>
<keyword evidence="8" id="KW-0456">Lyase</keyword>
<dbReference type="GO" id="GO:0004634">
    <property type="term" value="F:phosphopyruvate hydratase activity"/>
    <property type="evidence" value="ECO:0007669"/>
    <property type="project" value="UniProtKB-EC"/>
</dbReference>
<dbReference type="SFLD" id="SFLDS00001">
    <property type="entry name" value="Enolase"/>
    <property type="match status" value="1"/>
</dbReference>
<evidence type="ECO:0000256" key="8">
    <source>
        <dbReference type="ARBA" id="ARBA00023239"/>
    </source>
</evidence>
<dbReference type="PANTHER" id="PTHR11902">
    <property type="entry name" value="ENOLASE"/>
    <property type="match status" value="1"/>
</dbReference>
<dbReference type="GO" id="GO:0000287">
    <property type="term" value="F:magnesium ion binding"/>
    <property type="evidence" value="ECO:0007669"/>
    <property type="project" value="InterPro"/>
</dbReference>
<evidence type="ECO:0000256" key="5">
    <source>
        <dbReference type="ARBA" id="ARBA00022525"/>
    </source>
</evidence>
<dbReference type="Pfam" id="PF00113">
    <property type="entry name" value="Enolase_C"/>
    <property type="match status" value="1"/>
</dbReference>
<dbReference type="FunFam" id="3.30.390.10:FF:000001">
    <property type="entry name" value="Enolase"/>
    <property type="match status" value="1"/>
</dbReference>
<feature type="binding site" evidence="10">
    <location>
        <position position="394"/>
    </location>
    <ligand>
        <name>substrate</name>
    </ligand>
</feature>
<evidence type="ECO:0000256" key="7">
    <source>
        <dbReference type="ARBA" id="ARBA00023152"/>
    </source>
</evidence>
<dbReference type="PIRSF" id="PIRSF001400">
    <property type="entry name" value="Enolase"/>
    <property type="match status" value="1"/>
</dbReference>
<keyword evidence="11" id="KW-0479">Metal-binding</keyword>
<feature type="active site" description="Proton acceptor" evidence="9">
    <location>
        <position position="343"/>
    </location>
</feature>
<keyword evidence="7" id="KW-0324">Glycolysis</keyword>
<evidence type="ECO:0000313" key="15">
    <source>
        <dbReference type="Proteomes" id="UP000231542"/>
    </source>
</evidence>
<feature type="binding site" evidence="10">
    <location>
        <begin position="370"/>
        <end position="373"/>
    </location>
    <ligand>
        <name>substrate</name>
    </ligand>
</feature>
<dbReference type="PANTHER" id="PTHR11902:SF1">
    <property type="entry name" value="ENOLASE"/>
    <property type="match status" value="1"/>
</dbReference>
<feature type="binding site" evidence="10">
    <location>
        <position position="169"/>
    </location>
    <ligand>
        <name>substrate</name>
    </ligand>
</feature>
<proteinExistence type="inferred from homology"/>
<feature type="binding site" evidence="11">
    <location>
        <position position="318"/>
    </location>
    <ligand>
        <name>Mg(2+)</name>
        <dbReference type="ChEBI" id="CHEBI:18420"/>
    </ligand>
</feature>
<dbReference type="InterPro" id="IPR020810">
    <property type="entry name" value="Enolase_C"/>
</dbReference>
<feature type="binding site" evidence="11">
    <location>
        <position position="291"/>
    </location>
    <ligand>
        <name>Mg(2+)</name>
        <dbReference type="ChEBI" id="CHEBI:18420"/>
    </ligand>
</feature>
<dbReference type="EMBL" id="PEXU01000020">
    <property type="protein sequence ID" value="PIS42769.1"/>
    <property type="molecule type" value="Genomic_DNA"/>
</dbReference>
<dbReference type="SMART" id="SM01192">
    <property type="entry name" value="Enolase_C"/>
    <property type="match status" value="1"/>
</dbReference>
<dbReference type="GO" id="GO:0000015">
    <property type="term" value="C:phosphopyruvate hydratase complex"/>
    <property type="evidence" value="ECO:0007669"/>
    <property type="project" value="InterPro"/>
</dbReference>
<dbReference type="GO" id="GO:0006096">
    <property type="term" value="P:glycolytic process"/>
    <property type="evidence" value="ECO:0007669"/>
    <property type="project" value="UniProtKB-UniPathway"/>
</dbReference>
<dbReference type="UniPathway" id="UPA00109">
    <property type="reaction ID" value="UER00187"/>
</dbReference>
<evidence type="ECO:0000256" key="2">
    <source>
        <dbReference type="ARBA" id="ARBA00009604"/>
    </source>
</evidence>
<evidence type="ECO:0000256" key="6">
    <source>
        <dbReference type="ARBA" id="ARBA00022842"/>
    </source>
</evidence>
<evidence type="ECO:0000256" key="3">
    <source>
        <dbReference type="ARBA" id="ARBA00012058"/>
    </source>
</evidence>
<evidence type="ECO:0000256" key="11">
    <source>
        <dbReference type="PIRSR" id="PIRSR001400-3"/>
    </source>
</evidence>
<dbReference type="SMART" id="SM01193">
    <property type="entry name" value="Enolase_N"/>
    <property type="match status" value="1"/>
</dbReference>
<reference evidence="14 15" key="1">
    <citation type="submission" date="2017-09" db="EMBL/GenBank/DDBJ databases">
        <title>Depth-based differentiation of microbial function through sediment-hosted aquifers and enrichment of novel symbionts in the deep terrestrial subsurface.</title>
        <authorList>
            <person name="Probst A.J."/>
            <person name="Ladd B."/>
            <person name="Jarett J.K."/>
            <person name="Geller-Mcgrath D.E."/>
            <person name="Sieber C.M."/>
            <person name="Emerson J.B."/>
            <person name="Anantharaman K."/>
            <person name="Thomas B.C."/>
            <person name="Malmstrom R."/>
            <person name="Stieglmeier M."/>
            <person name="Klingl A."/>
            <person name="Woyke T."/>
            <person name="Ryan C.M."/>
            <person name="Banfield J.F."/>
        </authorList>
    </citation>
    <scope>NUCLEOTIDE SEQUENCE [LARGE SCALE GENOMIC DNA]</scope>
    <source>
        <strain evidence="14">CG08_land_8_20_14_0_20_40_16</strain>
    </source>
</reference>
<dbReference type="CDD" id="cd03313">
    <property type="entry name" value="enolase"/>
    <property type="match status" value="1"/>
</dbReference>
<keyword evidence="14" id="KW-0670">Pyruvate</keyword>
<dbReference type="SUPFAM" id="SSF51604">
    <property type="entry name" value="Enolase C-terminal domain-like"/>
    <property type="match status" value="1"/>
</dbReference>
<dbReference type="InterPro" id="IPR029017">
    <property type="entry name" value="Enolase-like_N"/>
</dbReference>
<organism evidence="14 15">
    <name type="scientific">Candidatus Kerfeldbacteria bacterium CG08_land_8_20_14_0_20_40_16</name>
    <dbReference type="NCBI Taxonomy" id="2014244"/>
    <lineage>
        <taxon>Bacteria</taxon>
        <taxon>Candidatus Kerfeldiibacteriota</taxon>
    </lineage>
</organism>
<evidence type="ECO:0000256" key="10">
    <source>
        <dbReference type="PIRSR" id="PIRSR001400-2"/>
    </source>
</evidence>
<feature type="binding site" evidence="11">
    <location>
        <position position="246"/>
    </location>
    <ligand>
        <name>Mg(2+)</name>
        <dbReference type="ChEBI" id="CHEBI:18420"/>
    </ligand>
</feature>
<dbReference type="Pfam" id="PF03952">
    <property type="entry name" value="Enolase_N"/>
    <property type="match status" value="1"/>
</dbReference>
<dbReference type="SUPFAM" id="SSF54826">
    <property type="entry name" value="Enolase N-terminal domain-like"/>
    <property type="match status" value="1"/>
</dbReference>
<dbReference type="SFLD" id="SFLDF00002">
    <property type="entry name" value="enolase"/>
    <property type="match status" value="1"/>
</dbReference>
<dbReference type="Proteomes" id="UP000231542">
    <property type="component" value="Unassembled WGS sequence"/>
</dbReference>
<feature type="domain" description="Enolase N-terminal" evidence="13">
    <location>
        <begin position="5"/>
        <end position="135"/>
    </location>
</feature>
<protein>
    <recommendedName>
        <fullName evidence="4">Enolase</fullName>
        <ecNumber evidence="3">4.2.1.11</ecNumber>
    </recommendedName>
</protein>
<accession>A0A2H0YWV3</accession>
<dbReference type="InterPro" id="IPR000941">
    <property type="entry name" value="Enolase"/>
</dbReference>
<keyword evidence="6 11" id="KW-0460">Magnesium</keyword>
<dbReference type="InterPro" id="IPR036849">
    <property type="entry name" value="Enolase-like_C_sf"/>
</dbReference>
<evidence type="ECO:0000259" key="13">
    <source>
        <dbReference type="SMART" id="SM01193"/>
    </source>
</evidence>
<keyword evidence="5" id="KW-0964">Secreted</keyword>
<feature type="non-terminal residue" evidence="14">
    <location>
        <position position="396"/>
    </location>
</feature>
<feature type="domain" description="Enolase C-terminal TIM barrel" evidence="12">
    <location>
        <begin position="144"/>
        <end position="396"/>
    </location>
</feature>
<dbReference type="EC" id="4.2.1.11" evidence="3"/>
<dbReference type="HAMAP" id="MF_00318">
    <property type="entry name" value="Enolase"/>
    <property type="match status" value="1"/>
</dbReference>
<dbReference type="Gene3D" id="3.30.390.10">
    <property type="entry name" value="Enolase-like, N-terminal domain"/>
    <property type="match status" value="1"/>
</dbReference>
<comment type="pathway">
    <text evidence="1">Carbohydrate degradation; glycolysis; pyruvate from D-glyceraldehyde 3-phosphate: step 4/5.</text>
</comment>
<feature type="binding site" evidence="10">
    <location>
        <position position="318"/>
    </location>
    <ligand>
        <name>substrate</name>
    </ligand>
</feature>
<evidence type="ECO:0000313" key="14">
    <source>
        <dbReference type="EMBL" id="PIS42769.1"/>
    </source>
</evidence>
<evidence type="ECO:0000256" key="9">
    <source>
        <dbReference type="PIRSR" id="PIRSR001400-1"/>
    </source>
</evidence>
<comment type="cofactor">
    <cofactor evidence="11">
        <name>Mg(2+)</name>
        <dbReference type="ChEBI" id="CHEBI:18420"/>
    </cofactor>
    <text evidence="11">Mg(2+) is required for catalysis and for stabilizing the dimer.</text>
</comment>
<evidence type="ECO:0000256" key="4">
    <source>
        <dbReference type="ARBA" id="ARBA00017068"/>
    </source>
</evidence>
<evidence type="ECO:0000256" key="1">
    <source>
        <dbReference type="ARBA" id="ARBA00005031"/>
    </source>
</evidence>
<feature type="binding site" evidence="10">
    <location>
        <position position="160"/>
    </location>
    <ligand>
        <name>substrate</name>
    </ligand>
</feature>